<dbReference type="PRINTS" id="PR00778">
    <property type="entry name" value="HTHARSR"/>
</dbReference>
<sequence>MASPLRLRILLLLDRSPLPVQRLARMLGESQPLVSHHLGILRRAGLVAVHREGRRSVYCTTAEPVVGFAIRAVHEAAHDDTRRTTMSAPAHTTHTDHDHSHGEGCGHVAVPHADHVDYAHDGHLHRSHDGHWDECEADGHTAHDSHDHAHGEACGHVAVPHGDHVDYLHDGHRHAAHEGHYDEH</sequence>
<accession>A0ABT0ZWX5</accession>
<protein>
    <submittedName>
        <fullName evidence="6">Winged helix-turn-helix transcriptional regulator</fullName>
    </submittedName>
</protein>
<evidence type="ECO:0000256" key="3">
    <source>
        <dbReference type="ARBA" id="ARBA00023163"/>
    </source>
</evidence>
<organism evidence="6 7">
    <name type="scientific">Pseudonocardia humida</name>
    <dbReference type="NCBI Taxonomy" id="2800819"/>
    <lineage>
        <taxon>Bacteria</taxon>
        <taxon>Bacillati</taxon>
        <taxon>Actinomycetota</taxon>
        <taxon>Actinomycetes</taxon>
        <taxon>Pseudonocardiales</taxon>
        <taxon>Pseudonocardiaceae</taxon>
        <taxon>Pseudonocardia</taxon>
    </lineage>
</organism>
<dbReference type="Pfam" id="PF01022">
    <property type="entry name" value="HTH_5"/>
    <property type="match status" value="1"/>
</dbReference>
<dbReference type="SMART" id="SM00418">
    <property type="entry name" value="HTH_ARSR"/>
    <property type="match status" value="1"/>
</dbReference>
<feature type="compositionally biased region" description="Basic and acidic residues" evidence="4">
    <location>
        <begin position="93"/>
        <end position="102"/>
    </location>
</feature>
<evidence type="ECO:0000313" key="7">
    <source>
        <dbReference type="Proteomes" id="UP001165283"/>
    </source>
</evidence>
<name>A0ABT0ZWX5_9PSEU</name>
<dbReference type="Gene3D" id="1.10.10.10">
    <property type="entry name" value="Winged helix-like DNA-binding domain superfamily/Winged helix DNA-binding domain"/>
    <property type="match status" value="1"/>
</dbReference>
<dbReference type="NCBIfam" id="NF033788">
    <property type="entry name" value="HTH_metalloreg"/>
    <property type="match status" value="1"/>
</dbReference>
<evidence type="ECO:0000256" key="4">
    <source>
        <dbReference type="SAM" id="MobiDB-lite"/>
    </source>
</evidence>
<feature type="region of interest" description="Disordered" evidence="4">
    <location>
        <begin position="79"/>
        <end position="102"/>
    </location>
</feature>
<dbReference type="SUPFAM" id="SSF46785">
    <property type="entry name" value="Winged helix' DNA-binding domain"/>
    <property type="match status" value="1"/>
</dbReference>
<proteinExistence type="predicted"/>
<gene>
    <name evidence="6" type="ORF">KDL28_08820</name>
</gene>
<dbReference type="PROSITE" id="PS50987">
    <property type="entry name" value="HTH_ARSR_2"/>
    <property type="match status" value="1"/>
</dbReference>
<dbReference type="InterPro" id="IPR036388">
    <property type="entry name" value="WH-like_DNA-bd_sf"/>
</dbReference>
<dbReference type="InterPro" id="IPR051081">
    <property type="entry name" value="HTH_MetalResp_TranReg"/>
</dbReference>
<comment type="caution">
    <text evidence="6">The sequence shown here is derived from an EMBL/GenBank/DDBJ whole genome shotgun (WGS) entry which is preliminary data.</text>
</comment>
<dbReference type="InterPro" id="IPR011991">
    <property type="entry name" value="ArsR-like_HTH"/>
</dbReference>
<dbReference type="PANTHER" id="PTHR33154">
    <property type="entry name" value="TRANSCRIPTIONAL REGULATOR, ARSR FAMILY"/>
    <property type="match status" value="1"/>
</dbReference>
<dbReference type="EMBL" id="JAGSOV010000019">
    <property type="protein sequence ID" value="MCO1655154.1"/>
    <property type="molecule type" value="Genomic_DNA"/>
</dbReference>
<feature type="domain" description="HTH arsR-type" evidence="5">
    <location>
        <begin position="1"/>
        <end position="80"/>
    </location>
</feature>
<dbReference type="CDD" id="cd00090">
    <property type="entry name" value="HTH_ARSR"/>
    <property type="match status" value="1"/>
</dbReference>
<keyword evidence="2" id="KW-0238">DNA-binding</keyword>
<dbReference type="PANTHER" id="PTHR33154:SF33">
    <property type="entry name" value="TRANSCRIPTIONAL REPRESSOR SDPR"/>
    <property type="match status" value="1"/>
</dbReference>
<keyword evidence="1" id="KW-0805">Transcription regulation</keyword>
<evidence type="ECO:0000259" key="5">
    <source>
        <dbReference type="PROSITE" id="PS50987"/>
    </source>
</evidence>
<reference evidence="6" key="1">
    <citation type="submission" date="2021-04" db="EMBL/GenBank/DDBJ databases">
        <title>Pseudonocardia sp. nov., isolated from sandy soil of mangrove forest.</title>
        <authorList>
            <person name="Zan Z."/>
            <person name="Huang R."/>
            <person name="Liu W."/>
        </authorList>
    </citation>
    <scope>NUCLEOTIDE SEQUENCE</scope>
    <source>
        <strain evidence="6">S2-4</strain>
    </source>
</reference>
<evidence type="ECO:0000256" key="1">
    <source>
        <dbReference type="ARBA" id="ARBA00023015"/>
    </source>
</evidence>
<evidence type="ECO:0000313" key="6">
    <source>
        <dbReference type="EMBL" id="MCO1655154.1"/>
    </source>
</evidence>
<keyword evidence="3" id="KW-0804">Transcription</keyword>
<keyword evidence="7" id="KW-1185">Reference proteome</keyword>
<dbReference type="InterPro" id="IPR036390">
    <property type="entry name" value="WH_DNA-bd_sf"/>
</dbReference>
<dbReference type="InterPro" id="IPR001845">
    <property type="entry name" value="HTH_ArsR_DNA-bd_dom"/>
</dbReference>
<dbReference type="Proteomes" id="UP001165283">
    <property type="component" value="Unassembled WGS sequence"/>
</dbReference>
<evidence type="ECO:0000256" key="2">
    <source>
        <dbReference type="ARBA" id="ARBA00023125"/>
    </source>
</evidence>